<comment type="caution">
    <text evidence="2">The sequence shown here is derived from an EMBL/GenBank/DDBJ whole genome shotgun (WGS) entry which is preliminary data.</text>
</comment>
<evidence type="ECO:0000259" key="1">
    <source>
        <dbReference type="Pfam" id="PF10106"/>
    </source>
</evidence>
<dbReference type="Pfam" id="PF10106">
    <property type="entry name" value="DUF2345"/>
    <property type="match status" value="1"/>
</dbReference>
<evidence type="ECO:0000313" key="2">
    <source>
        <dbReference type="EMBL" id="MBM3115703.1"/>
    </source>
</evidence>
<accession>A0ABS2BKV3</accession>
<keyword evidence="3" id="KW-1185">Reference proteome</keyword>
<reference evidence="2 3" key="1">
    <citation type="submission" date="2021-01" db="EMBL/GenBank/DDBJ databases">
        <title>Draft Genome Sequence and Polyhydroxyalkanoate Biosynthetic Potential of Jeongeupia naejangsanensis Type Strain DSM 24253.</title>
        <authorList>
            <person name="Turrini P."/>
            <person name="Artuso I."/>
            <person name="Lugli G.A."/>
            <person name="Frangipani E."/>
            <person name="Ventura M."/>
            <person name="Visca P."/>
        </authorList>
    </citation>
    <scope>NUCLEOTIDE SEQUENCE [LARGE SCALE GENOMIC DNA]</scope>
    <source>
        <strain evidence="2 3">DSM 24253</strain>
    </source>
</reference>
<sequence>VIAGEEILLTAGGGYIRLKGGNIEIHCPGKVDVKGADHSFSGPANLNVPLPNYPISDFKPSGKFTFSE</sequence>
<protein>
    <submittedName>
        <fullName evidence="2">DUF2345 domain-containing protein</fullName>
    </submittedName>
</protein>
<dbReference type="EMBL" id="JAESND010000003">
    <property type="protein sequence ID" value="MBM3115703.1"/>
    <property type="molecule type" value="Genomic_DNA"/>
</dbReference>
<dbReference type="Proteomes" id="UP000809431">
    <property type="component" value="Unassembled WGS sequence"/>
</dbReference>
<proteinExistence type="predicted"/>
<organism evidence="2 3">
    <name type="scientific">Jeongeupia naejangsanensis</name>
    <dbReference type="NCBI Taxonomy" id="613195"/>
    <lineage>
        <taxon>Bacteria</taxon>
        <taxon>Pseudomonadati</taxon>
        <taxon>Pseudomonadota</taxon>
        <taxon>Betaproteobacteria</taxon>
        <taxon>Neisseriales</taxon>
        <taxon>Chitinibacteraceae</taxon>
        <taxon>Jeongeupia</taxon>
    </lineage>
</organism>
<dbReference type="InterPro" id="IPR018769">
    <property type="entry name" value="VgrG2_DUF2345"/>
</dbReference>
<feature type="domain" description="DUF2345" evidence="1">
    <location>
        <begin position="2"/>
        <end position="44"/>
    </location>
</feature>
<gene>
    <name evidence="2" type="ORF">JMJ54_07670</name>
</gene>
<dbReference type="RefSeq" id="WP_203537507.1">
    <property type="nucleotide sequence ID" value="NZ_JAESND010000003.1"/>
</dbReference>
<feature type="non-terminal residue" evidence="2">
    <location>
        <position position="1"/>
    </location>
</feature>
<evidence type="ECO:0000313" key="3">
    <source>
        <dbReference type="Proteomes" id="UP000809431"/>
    </source>
</evidence>
<name>A0ABS2BKV3_9NEIS</name>